<comment type="similarity">
    <text evidence="1">Belongs to the ABC transporter superfamily.</text>
</comment>
<name>A0A3M6PYK0_9BURK</name>
<proteinExistence type="inferred from homology"/>
<evidence type="ECO:0000256" key="1">
    <source>
        <dbReference type="ARBA" id="ARBA00005417"/>
    </source>
</evidence>
<evidence type="ECO:0000313" key="8">
    <source>
        <dbReference type="Proteomes" id="UP000267521"/>
    </source>
</evidence>
<dbReference type="InterPro" id="IPR050683">
    <property type="entry name" value="Bact_Polysacc_Export_ATP-bd"/>
</dbReference>
<dbReference type="PANTHER" id="PTHR46743:SF2">
    <property type="entry name" value="TEICHOIC ACIDS EXPORT ATP-BINDING PROTEIN TAGH"/>
    <property type="match status" value="1"/>
</dbReference>
<dbReference type="InterPro" id="IPR029439">
    <property type="entry name" value="Wzt_C"/>
</dbReference>
<organism evidence="7 8">
    <name type="scientific">Allofranklinella schreckenbergeri</name>
    <dbReference type="NCBI Taxonomy" id="1076744"/>
    <lineage>
        <taxon>Bacteria</taxon>
        <taxon>Pseudomonadati</taxon>
        <taxon>Pseudomonadota</taxon>
        <taxon>Betaproteobacteria</taxon>
        <taxon>Burkholderiales</taxon>
        <taxon>Comamonadaceae</taxon>
        <taxon>Allofranklinella</taxon>
    </lineage>
</organism>
<dbReference type="InterPro" id="IPR015860">
    <property type="entry name" value="ABC_transpr_TagH-like"/>
</dbReference>
<dbReference type="CDD" id="cd10147">
    <property type="entry name" value="Wzt_C-like"/>
    <property type="match status" value="1"/>
</dbReference>
<protein>
    <submittedName>
        <fullName evidence="7">ABC transporter ATP-binding protein</fullName>
    </submittedName>
</protein>
<keyword evidence="3" id="KW-0472">Membrane</keyword>
<dbReference type="GO" id="GO:0016887">
    <property type="term" value="F:ATP hydrolysis activity"/>
    <property type="evidence" value="ECO:0007669"/>
    <property type="project" value="InterPro"/>
</dbReference>
<feature type="domain" description="ABC transporter" evidence="6">
    <location>
        <begin position="2"/>
        <end position="241"/>
    </location>
</feature>
<dbReference type="Pfam" id="PF14524">
    <property type="entry name" value="Wzt_C"/>
    <property type="match status" value="1"/>
</dbReference>
<evidence type="ECO:0000256" key="5">
    <source>
        <dbReference type="ARBA" id="ARBA00022840"/>
    </source>
</evidence>
<evidence type="ECO:0000313" key="7">
    <source>
        <dbReference type="EMBL" id="RMW96097.1"/>
    </source>
</evidence>
<dbReference type="InterPro" id="IPR003439">
    <property type="entry name" value="ABC_transporter-like_ATP-bd"/>
</dbReference>
<dbReference type="CDD" id="cd03220">
    <property type="entry name" value="ABC_KpsT_Wzt"/>
    <property type="match status" value="1"/>
</dbReference>
<dbReference type="RefSeq" id="WP_122238893.1">
    <property type="nucleotide sequence ID" value="NZ_RDQM01000013.1"/>
</dbReference>
<evidence type="ECO:0000256" key="3">
    <source>
        <dbReference type="ARBA" id="ARBA00022475"/>
    </source>
</evidence>
<accession>A0A3M6PYK0</accession>
<dbReference type="Gene3D" id="2.70.50.60">
    <property type="entry name" value="abc- transporter (atp binding component) like domain"/>
    <property type="match status" value="1"/>
</dbReference>
<dbReference type="SMART" id="SM00382">
    <property type="entry name" value="AAA"/>
    <property type="match status" value="1"/>
</dbReference>
<dbReference type="InterPro" id="IPR003593">
    <property type="entry name" value="AAA+_ATPase"/>
</dbReference>
<dbReference type="InterPro" id="IPR027417">
    <property type="entry name" value="P-loop_NTPase"/>
</dbReference>
<dbReference type="GO" id="GO:0005524">
    <property type="term" value="F:ATP binding"/>
    <property type="evidence" value="ECO:0007669"/>
    <property type="project" value="UniProtKB-KW"/>
</dbReference>
<dbReference type="Proteomes" id="UP000267521">
    <property type="component" value="Unassembled WGS sequence"/>
</dbReference>
<evidence type="ECO:0000256" key="2">
    <source>
        <dbReference type="ARBA" id="ARBA00022448"/>
    </source>
</evidence>
<evidence type="ECO:0000256" key="4">
    <source>
        <dbReference type="ARBA" id="ARBA00022741"/>
    </source>
</evidence>
<dbReference type="GO" id="GO:0140359">
    <property type="term" value="F:ABC-type transporter activity"/>
    <property type="evidence" value="ECO:0007669"/>
    <property type="project" value="InterPro"/>
</dbReference>
<keyword evidence="4" id="KW-0547">Nucleotide-binding</keyword>
<dbReference type="GO" id="GO:0016020">
    <property type="term" value="C:membrane"/>
    <property type="evidence" value="ECO:0007669"/>
    <property type="project" value="InterPro"/>
</dbReference>
<dbReference type="PANTHER" id="PTHR46743">
    <property type="entry name" value="TEICHOIC ACIDS EXPORT ATP-BINDING PROTEIN TAGH"/>
    <property type="match status" value="1"/>
</dbReference>
<evidence type="ECO:0000259" key="6">
    <source>
        <dbReference type="PROSITE" id="PS50893"/>
    </source>
</evidence>
<gene>
    <name evidence="7" type="ORF">EBQ26_10070</name>
</gene>
<sequence length="417" mass="45269">MIRVQHVSKRFRLYRRPADRLLEALLRRPMHHVHQALDDVSFEVPAGKTLGIIGHNGAGKSTLLKILNGVLLTDTGQIERGGRITGLLELGTGFNAELTGDQNIDNNGLLLGMSPDEIAQRRQAIIDFSELGPFIHEPLKTYSSGMVMRLAFAIAIHAQPDTFLVDEALAVGDAHFQQKCFRHIRQFREAGGSIVLVSHDLNAIKMLCDQVMLLDHGRVVDIGEPEPVVNAYNYLVARMGEGNAAMVQTEGGSQADYGTGQARLLEVALTGHDSRASTVSSGERVTITVDYALAEALPELTLGILLRDRFGQDIFGTNSHLLGVTLPTAPGRWQARFDFDLDIAPGKYTITAALHSDVNHLQACYHWRDSAATFEVAGVRGTLFSGICRLHAQLSVAPADPTAPAAPLPPPYTDGHA</sequence>
<dbReference type="Gene3D" id="3.40.50.300">
    <property type="entry name" value="P-loop containing nucleotide triphosphate hydrolases"/>
    <property type="match status" value="1"/>
</dbReference>
<dbReference type="SUPFAM" id="SSF52540">
    <property type="entry name" value="P-loop containing nucleoside triphosphate hydrolases"/>
    <property type="match status" value="1"/>
</dbReference>
<reference evidence="7 8" key="1">
    <citation type="submission" date="2018-10" db="EMBL/GenBank/DDBJ databases">
        <title>Comamonadaceae CDC group NO-1 genome sequencing and assembly.</title>
        <authorList>
            <person name="Bernier A.-M."/>
            <person name="Bernard K."/>
        </authorList>
    </citation>
    <scope>NUCLEOTIDE SEQUENCE [LARGE SCALE GENOMIC DNA]</scope>
    <source>
        <strain evidence="7 8">NML970147</strain>
    </source>
</reference>
<dbReference type="EMBL" id="RDQM01000013">
    <property type="protein sequence ID" value="RMW96097.1"/>
    <property type="molecule type" value="Genomic_DNA"/>
</dbReference>
<keyword evidence="5 7" id="KW-0067">ATP-binding</keyword>
<dbReference type="Pfam" id="PF00005">
    <property type="entry name" value="ABC_tran"/>
    <property type="match status" value="1"/>
</dbReference>
<comment type="caution">
    <text evidence="7">The sequence shown here is derived from an EMBL/GenBank/DDBJ whole genome shotgun (WGS) entry which is preliminary data.</text>
</comment>
<dbReference type="AlphaFoldDB" id="A0A3M6PYK0"/>
<dbReference type="PROSITE" id="PS50893">
    <property type="entry name" value="ABC_TRANSPORTER_2"/>
    <property type="match status" value="1"/>
</dbReference>
<keyword evidence="2" id="KW-0813">Transport</keyword>
<keyword evidence="3" id="KW-1003">Cell membrane</keyword>